<keyword evidence="1 4" id="KW-0328">Glycosyltransferase</keyword>
<dbReference type="GO" id="GO:1901137">
    <property type="term" value="P:carbohydrate derivative biosynthetic process"/>
    <property type="evidence" value="ECO:0007669"/>
    <property type="project" value="UniProtKB-ARBA"/>
</dbReference>
<evidence type="ECO:0000256" key="1">
    <source>
        <dbReference type="ARBA" id="ARBA00022676"/>
    </source>
</evidence>
<dbReference type="EC" id="2.4.1.345" evidence="4"/>
<keyword evidence="2 4" id="KW-0808">Transferase</keyword>
<reference evidence="5" key="1">
    <citation type="submission" date="2016-06" db="EMBL/GenBank/DDBJ databases">
        <title>Complete genome sequence of Actinoalloteichus fjordicus DSM 46855 (=ADI127-17), type strain of the new species Actinoalloteichus fjordicus.</title>
        <authorList>
            <person name="Ruckert C."/>
            <person name="Nouioui I."/>
            <person name="Willmese J."/>
            <person name="van Wezel G."/>
            <person name="Klenk H.-P."/>
            <person name="Kalinowski J."/>
            <person name="Zotchev S.B."/>
        </authorList>
    </citation>
    <scope>NUCLEOTIDE SEQUENCE [LARGE SCALE GENOMIC DNA]</scope>
    <source>
        <strain evidence="5">ADI127-7</strain>
    </source>
</reference>
<name>A0AAC9LD64_9PSEU</name>
<sequence length="381" mass="40858">MRIGLVCPYSLEVPGGVQAHVMDLAHTLIGLGHRVNVLAAADEDAELPCFVTPAGRALGIPYNGSVARLSFGPVSFARARRWVRDHRFDVLHLHEPVAPSLSLLALMVADGPIVATFHTSTQRSRTLAAFHSVLQPFLEKITARIAVSALARRVQVEHLGGDAVLIPNGVNVDFFAAAGQLDGYPRQGGTVGFVGRYDEPRKGMPILLDAMRLLIERRPDLRLLVVGRGDADELRARAGAELAGRLDLLGQVDDVDKARALRSVDVYCAPNTGGESFGIILAEAMAAGTAVLASDLDAFRRVLDDGRAGVLTPVGDAEALARRLADLLDDAPRRAEFAEAGSRFVENFDWPVVARQVLRVYETAMAADPRRVGEADGGDAE</sequence>
<protein>
    <submittedName>
        <fullName evidence="4">Glycosyltransferase</fullName>
        <ecNumber evidence="4">2.4.1.345</ecNumber>
    </submittedName>
</protein>
<feature type="domain" description="Glycosyltransferase subfamily 4-like N-terminal" evidence="3">
    <location>
        <begin position="14"/>
        <end position="173"/>
    </location>
</feature>
<dbReference type="GO" id="GO:0043750">
    <property type="term" value="F:phosphatidylinositol alpha-mannosyltransferase activity"/>
    <property type="evidence" value="ECO:0007669"/>
    <property type="project" value="UniProtKB-EC"/>
</dbReference>
<evidence type="ECO:0000256" key="2">
    <source>
        <dbReference type="ARBA" id="ARBA00022679"/>
    </source>
</evidence>
<dbReference type="RefSeq" id="WP_075764317.1">
    <property type="nucleotide sequence ID" value="NZ_CP016076.1"/>
</dbReference>
<accession>A0AAC9LD64</accession>
<dbReference type="KEGG" id="acad:UA74_10775"/>
<dbReference type="AlphaFoldDB" id="A0AAC9LD64"/>
<dbReference type="PANTHER" id="PTHR45947">
    <property type="entry name" value="SULFOQUINOVOSYL TRANSFERASE SQD2"/>
    <property type="match status" value="1"/>
</dbReference>
<dbReference type="InterPro" id="IPR050194">
    <property type="entry name" value="Glycosyltransferase_grp1"/>
</dbReference>
<dbReference type="EMBL" id="CP016076">
    <property type="protein sequence ID" value="APU14215.1"/>
    <property type="molecule type" value="Genomic_DNA"/>
</dbReference>
<dbReference type="CDD" id="cd03801">
    <property type="entry name" value="GT4_PimA-like"/>
    <property type="match status" value="1"/>
</dbReference>
<dbReference type="SUPFAM" id="SSF53756">
    <property type="entry name" value="UDP-Glycosyltransferase/glycogen phosphorylase"/>
    <property type="match status" value="1"/>
</dbReference>
<dbReference type="Pfam" id="PF13439">
    <property type="entry name" value="Glyco_transf_4"/>
    <property type="match status" value="1"/>
</dbReference>
<dbReference type="PANTHER" id="PTHR45947:SF3">
    <property type="entry name" value="SULFOQUINOVOSYL TRANSFERASE SQD2"/>
    <property type="match status" value="1"/>
</dbReference>
<dbReference type="Proteomes" id="UP000185511">
    <property type="component" value="Chromosome"/>
</dbReference>
<keyword evidence="5" id="KW-1185">Reference proteome</keyword>
<evidence type="ECO:0000259" key="3">
    <source>
        <dbReference type="Pfam" id="PF13439"/>
    </source>
</evidence>
<dbReference type="Pfam" id="PF13692">
    <property type="entry name" value="Glyco_trans_1_4"/>
    <property type="match status" value="1"/>
</dbReference>
<dbReference type="InterPro" id="IPR028098">
    <property type="entry name" value="Glyco_trans_4-like_N"/>
</dbReference>
<evidence type="ECO:0000313" key="4">
    <source>
        <dbReference type="EMBL" id="APU14215.1"/>
    </source>
</evidence>
<evidence type="ECO:0000313" key="5">
    <source>
        <dbReference type="Proteomes" id="UP000185511"/>
    </source>
</evidence>
<organism evidence="4 5">
    <name type="scientific">Actinoalloteichus fjordicus</name>
    <dbReference type="NCBI Taxonomy" id="1612552"/>
    <lineage>
        <taxon>Bacteria</taxon>
        <taxon>Bacillati</taxon>
        <taxon>Actinomycetota</taxon>
        <taxon>Actinomycetes</taxon>
        <taxon>Pseudonocardiales</taxon>
        <taxon>Pseudonocardiaceae</taxon>
        <taxon>Actinoalloteichus</taxon>
    </lineage>
</organism>
<proteinExistence type="predicted"/>
<dbReference type="Gene3D" id="3.40.50.2000">
    <property type="entry name" value="Glycogen Phosphorylase B"/>
    <property type="match status" value="2"/>
</dbReference>
<gene>
    <name evidence="4" type="ORF">UA74_10775</name>
</gene>